<proteinExistence type="predicted"/>
<dbReference type="RefSeq" id="WP_386073534.1">
    <property type="nucleotide sequence ID" value="NZ_JBHTJT010000007.1"/>
</dbReference>
<organism evidence="1 2">
    <name type="scientific">Tropicimonas aquimaris</name>
    <dbReference type="NCBI Taxonomy" id="914152"/>
    <lineage>
        <taxon>Bacteria</taxon>
        <taxon>Pseudomonadati</taxon>
        <taxon>Pseudomonadota</taxon>
        <taxon>Alphaproteobacteria</taxon>
        <taxon>Rhodobacterales</taxon>
        <taxon>Roseobacteraceae</taxon>
        <taxon>Tropicimonas</taxon>
    </lineage>
</organism>
<reference evidence="2" key="1">
    <citation type="journal article" date="2019" name="Int. J. Syst. Evol. Microbiol.">
        <title>The Global Catalogue of Microorganisms (GCM) 10K type strain sequencing project: providing services to taxonomists for standard genome sequencing and annotation.</title>
        <authorList>
            <consortium name="The Broad Institute Genomics Platform"/>
            <consortium name="The Broad Institute Genome Sequencing Center for Infectious Disease"/>
            <person name="Wu L."/>
            <person name="Ma J."/>
        </authorList>
    </citation>
    <scope>NUCLEOTIDE SEQUENCE [LARGE SCALE GENOMIC DNA]</scope>
    <source>
        <strain evidence="2">CCUG 60524</strain>
    </source>
</reference>
<protein>
    <submittedName>
        <fullName evidence="1">Tetratricopeptide repeat protein</fullName>
    </submittedName>
</protein>
<evidence type="ECO:0000313" key="1">
    <source>
        <dbReference type="EMBL" id="MFD0979211.1"/>
    </source>
</evidence>
<name>A0ABW3IM67_9RHOB</name>
<dbReference type="InterPro" id="IPR011990">
    <property type="entry name" value="TPR-like_helical_dom_sf"/>
</dbReference>
<accession>A0ABW3IM67</accession>
<gene>
    <name evidence="1" type="ORF">ACFQ2S_06040</name>
</gene>
<evidence type="ECO:0000313" key="2">
    <source>
        <dbReference type="Proteomes" id="UP001597108"/>
    </source>
</evidence>
<sequence>MLDMTDDEQMAGQQGQGSCLFEAAGLQLLHRPAPSDHALVLFEDAPEGGRLRPGWLTGPGGEAVDLYRVVPQRAGLFPADEMQALCGVLAGTNARPAIAIGAGLGGQAALRHGQAAGCAIALAFSPMGAAPAGDLTLTDIQQRDIAPLAMVAFDPKRQPDALQSEALRLLDGVHVLPLPHMGHRTERTLIGDHVARDVFAAALRGDAGEVARLLRHNRSHDDGFLSRLSLACSERGHYRWAADIAEQGDPARRHMPDLAMARAEAQAGLGRPLEAVETLEGLVVSAPRSPRYWGLLIDRYEAMGQDVAVAELLELALAYTENFNFCARLIRKLSGMNGPARAQASALADMARQHWPDRGGQIDRLAKGLAGIA</sequence>
<keyword evidence="2" id="KW-1185">Reference proteome</keyword>
<comment type="caution">
    <text evidence="1">The sequence shown here is derived from an EMBL/GenBank/DDBJ whole genome shotgun (WGS) entry which is preliminary data.</text>
</comment>
<dbReference type="Gene3D" id="1.25.40.10">
    <property type="entry name" value="Tetratricopeptide repeat domain"/>
    <property type="match status" value="1"/>
</dbReference>
<dbReference type="Proteomes" id="UP001597108">
    <property type="component" value="Unassembled WGS sequence"/>
</dbReference>
<dbReference type="EMBL" id="JBHTJT010000007">
    <property type="protein sequence ID" value="MFD0979211.1"/>
    <property type="molecule type" value="Genomic_DNA"/>
</dbReference>